<dbReference type="GO" id="GO:0004792">
    <property type="term" value="F:thiosulfate-cyanide sulfurtransferase activity"/>
    <property type="evidence" value="ECO:0007669"/>
    <property type="project" value="InterPro"/>
</dbReference>
<dbReference type="InterPro" id="IPR058840">
    <property type="entry name" value="AAA_SelU"/>
</dbReference>
<dbReference type="RefSeq" id="WP_252865470.1">
    <property type="nucleotide sequence ID" value="NZ_UAQM01000001.1"/>
</dbReference>
<dbReference type="Gene3D" id="3.40.50.300">
    <property type="entry name" value="P-loop containing nucleotide triphosphate hydrolases"/>
    <property type="match status" value="1"/>
</dbReference>
<dbReference type="SUPFAM" id="SSF52821">
    <property type="entry name" value="Rhodanese/Cell cycle control phosphatase"/>
    <property type="match status" value="1"/>
</dbReference>
<evidence type="ECO:0000259" key="2">
    <source>
        <dbReference type="PROSITE" id="PS50206"/>
    </source>
</evidence>
<dbReference type="NCBIfam" id="NF008750">
    <property type="entry name" value="PRK11784.1-2"/>
    <property type="match status" value="1"/>
</dbReference>
<protein>
    <submittedName>
        <fullName evidence="3">tRNA 2-selenouridine synthase</fullName>
        <ecNumber evidence="3">2.9.1.-</ecNumber>
    </submittedName>
</protein>
<dbReference type="AlphaFoldDB" id="A0A2X1C2W2"/>
<dbReference type="EMBL" id="UAQM01000001">
    <property type="protein sequence ID" value="SPU42705.1"/>
    <property type="molecule type" value="Genomic_DNA"/>
</dbReference>
<dbReference type="Pfam" id="PF26341">
    <property type="entry name" value="AAA_SelU"/>
    <property type="match status" value="1"/>
</dbReference>
<dbReference type="SUPFAM" id="SSF52540">
    <property type="entry name" value="P-loop containing nucleoside triphosphate hydrolases"/>
    <property type="match status" value="1"/>
</dbReference>
<proteinExistence type="predicted"/>
<name>A0A2X1C2W2_BREDI</name>
<reference evidence="3 4" key="1">
    <citation type="submission" date="2018-06" db="EMBL/GenBank/DDBJ databases">
        <authorList>
            <consortium name="Pathogen Informatics"/>
            <person name="Doyle S."/>
        </authorList>
    </citation>
    <scope>NUCLEOTIDE SEQUENCE [LARGE SCALE GENOMIC DNA]</scope>
    <source>
        <strain evidence="3 4">NCTC11165</strain>
    </source>
</reference>
<dbReference type="NCBIfam" id="TIGR03167">
    <property type="entry name" value="tRNA_sel_U_synt"/>
    <property type="match status" value="1"/>
</dbReference>
<dbReference type="GO" id="GO:0002098">
    <property type="term" value="P:tRNA wobble uridine modification"/>
    <property type="evidence" value="ECO:0007669"/>
    <property type="project" value="InterPro"/>
</dbReference>
<dbReference type="PANTHER" id="PTHR30401">
    <property type="entry name" value="TRNA 2-SELENOURIDINE SYNTHASE"/>
    <property type="match status" value="1"/>
</dbReference>
<keyword evidence="3" id="KW-0808">Transferase</keyword>
<dbReference type="InterPro" id="IPR017582">
    <property type="entry name" value="SelU"/>
</dbReference>
<dbReference type="Gene3D" id="3.40.250.10">
    <property type="entry name" value="Rhodanese-like domain"/>
    <property type="match status" value="1"/>
</dbReference>
<dbReference type="GO" id="GO:0043828">
    <property type="term" value="F:tRNA 2-selenouridine synthase activity"/>
    <property type="evidence" value="ECO:0007669"/>
    <property type="project" value="InterPro"/>
</dbReference>
<evidence type="ECO:0000256" key="1">
    <source>
        <dbReference type="ARBA" id="ARBA00023266"/>
    </source>
</evidence>
<dbReference type="PANTHER" id="PTHR30401:SF0">
    <property type="entry name" value="TRNA 2-SELENOURIDINE SYNTHASE"/>
    <property type="match status" value="1"/>
</dbReference>
<dbReference type="NCBIfam" id="NF008752">
    <property type="entry name" value="PRK11784.1-4"/>
    <property type="match status" value="1"/>
</dbReference>
<dbReference type="InterPro" id="IPR001763">
    <property type="entry name" value="Rhodanese-like_dom"/>
</dbReference>
<gene>
    <name evidence="3" type="primary">selU</name>
    <name evidence="3" type="ORF">NCTC11165_00857</name>
</gene>
<dbReference type="EC" id="2.9.1.-" evidence="3"/>
<keyword evidence="1" id="KW-0711">Selenium</keyword>
<dbReference type="PROSITE" id="PS50206">
    <property type="entry name" value="RHODANESE_3"/>
    <property type="match status" value="1"/>
</dbReference>
<dbReference type="Pfam" id="PF00581">
    <property type="entry name" value="Rhodanese"/>
    <property type="match status" value="1"/>
</dbReference>
<feature type="domain" description="Rhodanese" evidence="2">
    <location>
        <begin position="19"/>
        <end position="131"/>
    </location>
</feature>
<dbReference type="Proteomes" id="UP000250358">
    <property type="component" value="Unassembled WGS sequence"/>
</dbReference>
<sequence>MARLTADVSLGALARYDAVIDVRSPGEFAEDHLPGAINLPVLDDAQRAEVGTLYVQTSKFLARRLGAALVARNIAAHLDGALGDRDGGFQPLVYCWRGGQRSTAMTTVMEQVGWPVTRLEGGYQTWRRTVAAALHDLETAPTLKLVLLDGLTGSGKTEVLARLADYGVQSLDLEGLAAHRGSLFGRTETEQPSQKLFESRLYAALSTLDLSRPVVIEAEASRIGRLIVPPVLWAAMKAAPALRLSAPFEARVERVLRDYQAATEDAAVRDALLARMPSHHSRERIAQWRALSQAGDLRALATALMREHYDPAYGRASAGARDLGEIAMGGGAEADLERAAEAIAASLSRWERA</sequence>
<dbReference type="InterPro" id="IPR027417">
    <property type="entry name" value="P-loop_NTPase"/>
</dbReference>
<dbReference type="InterPro" id="IPR001307">
    <property type="entry name" value="Thiosulphate_STrfase_CS"/>
</dbReference>
<evidence type="ECO:0000313" key="3">
    <source>
        <dbReference type="EMBL" id="SPU42705.1"/>
    </source>
</evidence>
<organism evidence="3 4">
    <name type="scientific">Brevundimonas diminuta</name>
    <name type="common">Pseudomonas diminuta</name>
    <dbReference type="NCBI Taxonomy" id="293"/>
    <lineage>
        <taxon>Bacteria</taxon>
        <taxon>Pseudomonadati</taxon>
        <taxon>Pseudomonadota</taxon>
        <taxon>Alphaproteobacteria</taxon>
        <taxon>Caulobacterales</taxon>
        <taxon>Caulobacteraceae</taxon>
        <taxon>Brevundimonas</taxon>
    </lineage>
</organism>
<dbReference type="InterPro" id="IPR036873">
    <property type="entry name" value="Rhodanese-like_dom_sf"/>
</dbReference>
<evidence type="ECO:0000313" key="4">
    <source>
        <dbReference type="Proteomes" id="UP000250358"/>
    </source>
</evidence>
<accession>A0A2X1C2W2</accession>
<dbReference type="SMART" id="SM00450">
    <property type="entry name" value="RHOD"/>
    <property type="match status" value="1"/>
</dbReference>
<dbReference type="PROSITE" id="PS00380">
    <property type="entry name" value="RHODANESE_1"/>
    <property type="match status" value="1"/>
</dbReference>